<protein>
    <recommendedName>
        <fullName evidence="2">Reverse transcriptase/retrotransposon-derived protein RNase H-like domain-containing protein</fullName>
    </recommendedName>
</protein>
<sequence length="251" mass="28335">MPFGLTNALVTDISYDLLDFYVVVHLDDTIVFSKSEKENVIHVSTVLSILRANSLSPKASKFLFHVSSVEYLTYMVFSVGLKIYQEKVEQILNWPPPVNLKALQSFLGCANFYHGLLKNYPKKISSLTSFLKKYSCFPFNEEALSQFQKLKEAFTTAPILSHFKTSLPTIVETNATNYAFGAVLSQVSDSGYHLIALYSCNPIPAELNYNIHGKELIGIVWALKHWRAFLISLSSPFVVLTNHSYLKYITS</sequence>
<feature type="domain" description="Reverse transcriptase/retrotransposon-derived protein RNase H-like" evidence="2">
    <location>
        <begin position="140"/>
        <end position="238"/>
    </location>
</feature>
<gene>
    <name evidence="3" type="ORF">O181_022859</name>
</gene>
<dbReference type="InterPro" id="IPR050951">
    <property type="entry name" value="Retrovirus_Pol_polyprotein"/>
</dbReference>
<keyword evidence="4" id="KW-1185">Reference proteome</keyword>
<comment type="caution">
    <text evidence="3">The sequence shown here is derived from an EMBL/GenBank/DDBJ whole genome shotgun (WGS) entry which is preliminary data.</text>
</comment>
<dbReference type="InterPro" id="IPR043128">
    <property type="entry name" value="Rev_trsase/Diguanyl_cyclase"/>
</dbReference>
<dbReference type="EMBL" id="AVOT02007092">
    <property type="protein sequence ID" value="MBW0483144.1"/>
    <property type="molecule type" value="Genomic_DNA"/>
</dbReference>
<evidence type="ECO:0000256" key="1">
    <source>
        <dbReference type="ARBA" id="ARBA00023268"/>
    </source>
</evidence>
<dbReference type="Pfam" id="PF17919">
    <property type="entry name" value="RT_RNaseH_2"/>
    <property type="match status" value="1"/>
</dbReference>
<dbReference type="Gene3D" id="3.30.70.270">
    <property type="match status" value="2"/>
</dbReference>
<dbReference type="PANTHER" id="PTHR37984:SF5">
    <property type="entry name" value="PROTEIN NYNRIN-LIKE"/>
    <property type="match status" value="1"/>
</dbReference>
<dbReference type="InterPro" id="IPR041577">
    <property type="entry name" value="RT_RNaseH_2"/>
</dbReference>
<dbReference type="Proteomes" id="UP000765509">
    <property type="component" value="Unassembled WGS sequence"/>
</dbReference>
<name>A0A9Q3GY42_9BASI</name>
<dbReference type="FunFam" id="3.30.70.270:FF:000020">
    <property type="entry name" value="Transposon Tf2-6 polyprotein-like Protein"/>
    <property type="match status" value="1"/>
</dbReference>
<keyword evidence="1" id="KW-0511">Multifunctional enzyme</keyword>
<proteinExistence type="predicted"/>
<evidence type="ECO:0000313" key="3">
    <source>
        <dbReference type="EMBL" id="MBW0483144.1"/>
    </source>
</evidence>
<evidence type="ECO:0000259" key="2">
    <source>
        <dbReference type="Pfam" id="PF17919"/>
    </source>
</evidence>
<evidence type="ECO:0000313" key="4">
    <source>
        <dbReference type="Proteomes" id="UP000765509"/>
    </source>
</evidence>
<organism evidence="3 4">
    <name type="scientific">Austropuccinia psidii MF-1</name>
    <dbReference type="NCBI Taxonomy" id="1389203"/>
    <lineage>
        <taxon>Eukaryota</taxon>
        <taxon>Fungi</taxon>
        <taxon>Dikarya</taxon>
        <taxon>Basidiomycota</taxon>
        <taxon>Pucciniomycotina</taxon>
        <taxon>Pucciniomycetes</taxon>
        <taxon>Pucciniales</taxon>
        <taxon>Sphaerophragmiaceae</taxon>
        <taxon>Austropuccinia</taxon>
    </lineage>
</organism>
<dbReference type="InterPro" id="IPR043502">
    <property type="entry name" value="DNA/RNA_pol_sf"/>
</dbReference>
<dbReference type="SUPFAM" id="SSF56672">
    <property type="entry name" value="DNA/RNA polymerases"/>
    <property type="match status" value="1"/>
</dbReference>
<accession>A0A9Q3GY42</accession>
<reference evidence="3" key="1">
    <citation type="submission" date="2021-03" db="EMBL/GenBank/DDBJ databases">
        <title>Draft genome sequence of rust myrtle Austropuccinia psidii MF-1, a brazilian biotype.</title>
        <authorList>
            <person name="Quecine M.C."/>
            <person name="Pachon D.M.R."/>
            <person name="Bonatelli M.L."/>
            <person name="Correr F.H."/>
            <person name="Franceschini L.M."/>
            <person name="Leite T.F."/>
            <person name="Margarido G.R.A."/>
            <person name="Almeida C.A."/>
            <person name="Ferrarezi J.A."/>
            <person name="Labate C.A."/>
        </authorList>
    </citation>
    <scope>NUCLEOTIDE SEQUENCE</scope>
    <source>
        <strain evidence="3">MF-1</strain>
    </source>
</reference>
<dbReference type="AlphaFoldDB" id="A0A9Q3GY42"/>
<dbReference type="GO" id="GO:0003824">
    <property type="term" value="F:catalytic activity"/>
    <property type="evidence" value="ECO:0007669"/>
    <property type="project" value="UniProtKB-KW"/>
</dbReference>
<dbReference type="PANTHER" id="PTHR37984">
    <property type="entry name" value="PROTEIN CBG26694"/>
    <property type="match status" value="1"/>
</dbReference>